<protein>
    <submittedName>
        <fullName evidence="2">Uncharacterized protein</fullName>
    </submittedName>
</protein>
<evidence type="ECO:0000256" key="1">
    <source>
        <dbReference type="SAM" id="MobiDB-lite"/>
    </source>
</evidence>
<feature type="non-terminal residue" evidence="2">
    <location>
        <position position="87"/>
    </location>
</feature>
<accession>A0A8S4Q9M8</accession>
<keyword evidence="3" id="KW-1185">Reference proteome</keyword>
<feature type="region of interest" description="Disordered" evidence="1">
    <location>
        <begin position="1"/>
        <end position="51"/>
    </location>
</feature>
<comment type="caution">
    <text evidence="2">The sequence shown here is derived from an EMBL/GenBank/DDBJ whole genome shotgun (WGS) entry which is preliminary data.</text>
</comment>
<proteinExistence type="predicted"/>
<evidence type="ECO:0000313" key="2">
    <source>
        <dbReference type="EMBL" id="CAH1802549.1"/>
    </source>
</evidence>
<evidence type="ECO:0000313" key="3">
    <source>
        <dbReference type="Proteomes" id="UP000749559"/>
    </source>
</evidence>
<gene>
    <name evidence="2" type="ORF">OFUS_LOCUS26217</name>
</gene>
<feature type="compositionally biased region" description="Basic and acidic residues" evidence="1">
    <location>
        <begin position="28"/>
        <end position="46"/>
    </location>
</feature>
<dbReference type="EMBL" id="CAIIXF020000012">
    <property type="protein sequence ID" value="CAH1802549.1"/>
    <property type="molecule type" value="Genomic_DNA"/>
</dbReference>
<organism evidence="2 3">
    <name type="scientific">Owenia fusiformis</name>
    <name type="common">Polychaete worm</name>
    <dbReference type="NCBI Taxonomy" id="6347"/>
    <lineage>
        <taxon>Eukaryota</taxon>
        <taxon>Metazoa</taxon>
        <taxon>Spiralia</taxon>
        <taxon>Lophotrochozoa</taxon>
        <taxon>Annelida</taxon>
        <taxon>Polychaeta</taxon>
        <taxon>Sedentaria</taxon>
        <taxon>Canalipalpata</taxon>
        <taxon>Sabellida</taxon>
        <taxon>Oweniida</taxon>
        <taxon>Oweniidae</taxon>
        <taxon>Owenia</taxon>
    </lineage>
</organism>
<sequence>MADANMAEIWPSENLEDVPKTTNIVPNRTDDISKKTDENTNEKEVDLDSSIDNLSEKSAADTDDIFSKSTKSTMFTILKKDTGRFVD</sequence>
<name>A0A8S4Q9M8_OWEFU</name>
<dbReference type="Proteomes" id="UP000749559">
    <property type="component" value="Unassembled WGS sequence"/>
</dbReference>
<reference evidence="2" key="1">
    <citation type="submission" date="2022-03" db="EMBL/GenBank/DDBJ databases">
        <authorList>
            <person name="Martin C."/>
        </authorList>
    </citation>
    <scope>NUCLEOTIDE SEQUENCE</scope>
</reference>
<dbReference type="AlphaFoldDB" id="A0A8S4Q9M8"/>